<keyword evidence="2" id="KW-1133">Transmembrane helix</keyword>
<dbReference type="Proteomes" id="UP001432322">
    <property type="component" value="Unassembled WGS sequence"/>
</dbReference>
<protein>
    <submittedName>
        <fullName evidence="3">Uncharacterized protein</fullName>
    </submittedName>
</protein>
<gene>
    <name evidence="3" type="ORF">PFISCL1PPCAC_389</name>
</gene>
<evidence type="ECO:0000313" key="4">
    <source>
        <dbReference type="Proteomes" id="UP001432322"/>
    </source>
</evidence>
<dbReference type="EMBL" id="BTSY01000001">
    <property type="protein sequence ID" value="GMT09092.1"/>
    <property type="molecule type" value="Genomic_DNA"/>
</dbReference>
<evidence type="ECO:0000256" key="1">
    <source>
        <dbReference type="SAM" id="MobiDB-lite"/>
    </source>
</evidence>
<dbReference type="AlphaFoldDB" id="A0AAV5UR98"/>
<proteinExistence type="predicted"/>
<keyword evidence="4" id="KW-1185">Reference proteome</keyword>
<comment type="caution">
    <text evidence="3">The sequence shown here is derived from an EMBL/GenBank/DDBJ whole genome shotgun (WGS) entry which is preliminary data.</text>
</comment>
<feature type="region of interest" description="Disordered" evidence="1">
    <location>
        <begin position="1"/>
        <end position="48"/>
    </location>
</feature>
<feature type="compositionally biased region" description="Acidic residues" evidence="1">
    <location>
        <begin position="1"/>
        <end position="16"/>
    </location>
</feature>
<feature type="transmembrane region" description="Helical" evidence="2">
    <location>
        <begin position="51"/>
        <end position="73"/>
    </location>
</feature>
<organism evidence="3 4">
    <name type="scientific">Pristionchus fissidentatus</name>
    <dbReference type="NCBI Taxonomy" id="1538716"/>
    <lineage>
        <taxon>Eukaryota</taxon>
        <taxon>Metazoa</taxon>
        <taxon>Ecdysozoa</taxon>
        <taxon>Nematoda</taxon>
        <taxon>Chromadorea</taxon>
        <taxon>Rhabditida</taxon>
        <taxon>Rhabditina</taxon>
        <taxon>Diplogasteromorpha</taxon>
        <taxon>Diplogasteroidea</taxon>
        <taxon>Neodiplogasteridae</taxon>
        <taxon>Pristionchus</taxon>
    </lineage>
</organism>
<keyword evidence="2" id="KW-0812">Transmembrane</keyword>
<feature type="non-terminal residue" evidence="3">
    <location>
        <position position="1"/>
    </location>
</feature>
<sequence>YKEMEGEISCEPEDNGVPDQETTSLLPFSGNETAKKSSEPRKAGVPGWPGYGIIVPLGIIIAIVAGTVLFIVVCKKIDNAREDANQRGTATKKDTKKSKSEKGSASEGTSKQEK</sequence>
<name>A0AAV5UR98_9BILA</name>
<feature type="region of interest" description="Disordered" evidence="1">
    <location>
        <begin position="82"/>
        <end position="114"/>
    </location>
</feature>
<evidence type="ECO:0000313" key="3">
    <source>
        <dbReference type="EMBL" id="GMT09092.1"/>
    </source>
</evidence>
<feature type="compositionally biased region" description="Basic and acidic residues" evidence="1">
    <location>
        <begin position="33"/>
        <end position="42"/>
    </location>
</feature>
<evidence type="ECO:0000256" key="2">
    <source>
        <dbReference type="SAM" id="Phobius"/>
    </source>
</evidence>
<accession>A0AAV5UR98</accession>
<reference evidence="3" key="1">
    <citation type="submission" date="2023-10" db="EMBL/GenBank/DDBJ databases">
        <title>Genome assembly of Pristionchus species.</title>
        <authorList>
            <person name="Yoshida K."/>
            <person name="Sommer R.J."/>
        </authorList>
    </citation>
    <scope>NUCLEOTIDE SEQUENCE</scope>
    <source>
        <strain evidence="3">RS5133</strain>
    </source>
</reference>
<feature type="non-terminal residue" evidence="3">
    <location>
        <position position="114"/>
    </location>
</feature>
<feature type="compositionally biased region" description="Polar residues" evidence="1">
    <location>
        <begin position="20"/>
        <end position="32"/>
    </location>
</feature>
<keyword evidence="2" id="KW-0472">Membrane</keyword>